<dbReference type="InterPro" id="IPR036179">
    <property type="entry name" value="Ig-like_dom_sf"/>
</dbReference>
<comment type="subcellular location">
    <subcellularLocation>
        <location evidence="1">Membrane</location>
    </subcellularLocation>
</comment>
<accession>A0A8P4KPY0</accession>
<dbReference type="InterPro" id="IPR007110">
    <property type="entry name" value="Ig-like_dom"/>
</dbReference>
<reference evidence="9" key="2">
    <citation type="submission" date="2025-09" db="UniProtKB">
        <authorList>
            <consortium name="Ensembl"/>
        </authorList>
    </citation>
    <scope>IDENTIFICATION</scope>
</reference>
<evidence type="ECO:0000313" key="10">
    <source>
        <dbReference type="Proteomes" id="UP000694389"/>
    </source>
</evidence>
<dbReference type="SMART" id="SM00409">
    <property type="entry name" value="IG"/>
    <property type="match status" value="1"/>
</dbReference>
<dbReference type="InterPro" id="IPR003599">
    <property type="entry name" value="Ig_sub"/>
</dbReference>
<dbReference type="GO" id="GO:0009897">
    <property type="term" value="C:external side of plasma membrane"/>
    <property type="evidence" value="ECO:0007669"/>
    <property type="project" value="TreeGrafter"/>
</dbReference>
<evidence type="ECO:0000256" key="5">
    <source>
        <dbReference type="ARBA" id="ARBA00023180"/>
    </source>
</evidence>
<dbReference type="InterPro" id="IPR013783">
    <property type="entry name" value="Ig-like_fold"/>
</dbReference>
<dbReference type="GO" id="GO:1903037">
    <property type="term" value="P:regulation of leukocyte cell-cell adhesion"/>
    <property type="evidence" value="ECO:0007669"/>
    <property type="project" value="UniProtKB-ARBA"/>
</dbReference>
<dbReference type="PANTHER" id="PTHR24100">
    <property type="entry name" value="BUTYROPHILIN"/>
    <property type="match status" value="1"/>
</dbReference>
<keyword evidence="2 7" id="KW-0732">Signal</keyword>
<protein>
    <recommendedName>
        <fullName evidence="8">Ig-like domain-containing protein</fullName>
    </recommendedName>
</protein>
<dbReference type="GO" id="GO:0005102">
    <property type="term" value="F:signaling receptor binding"/>
    <property type="evidence" value="ECO:0007669"/>
    <property type="project" value="TreeGrafter"/>
</dbReference>
<proteinExistence type="predicted"/>
<feature type="chain" id="PRO_5035748862" description="Ig-like domain-containing protein" evidence="7">
    <location>
        <begin position="21"/>
        <end position="128"/>
    </location>
</feature>
<reference evidence="9" key="1">
    <citation type="submission" date="2025-08" db="UniProtKB">
        <authorList>
            <consortium name="Ensembl"/>
        </authorList>
    </citation>
    <scope>IDENTIFICATION</scope>
</reference>
<feature type="signal peptide" evidence="7">
    <location>
        <begin position="1"/>
        <end position="20"/>
    </location>
</feature>
<evidence type="ECO:0000313" key="9">
    <source>
        <dbReference type="Ensembl" id="ENSDLAP00005083909.1"/>
    </source>
</evidence>
<evidence type="ECO:0000256" key="6">
    <source>
        <dbReference type="ARBA" id="ARBA00023319"/>
    </source>
</evidence>
<dbReference type="GO" id="GO:0001817">
    <property type="term" value="P:regulation of cytokine production"/>
    <property type="evidence" value="ECO:0007669"/>
    <property type="project" value="TreeGrafter"/>
</dbReference>
<organism evidence="9 10">
    <name type="scientific">Dicentrarchus labrax</name>
    <name type="common">European seabass</name>
    <name type="synonym">Morone labrax</name>
    <dbReference type="NCBI Taxonomy" id="13489"/>
    <lineage>
        <taxon>Eukaryota</taxon>
        <taxon>Metazoa</taxon>
        <taxon>Chordata</taxon>
        <taxon>Craniata</taxon>
        <taxon>Vertebrata</taxon>
        <taxon>Euteleostomi</taxon>
        <taxon>Actinopterygii</taxon>
        <taxon>Neopterygii</taxon>
        <taxon>Teleostei</taxon>
        <taxon>Neoteleostei</taxon>
        <taxon>Acanthomorphata</taxon>
        <taxon>Eupercaria</taxon>
        <taxon>Moronidae</taxon>
        <taxon>Dicentrarchus</taxon>
    </lineage>
</organism>
<dbReference type="GO" id="GO:0050852">
    <property type="term" value="P:T cell receptor signaling pathway"/>
    <property type="evidence" value="ECO:0007669"/>
    <property type="project" value="TreeGrafter"/>
</dbReference>
<dbReference type="GO" id="GO:0050863">
    <property type="term" value="P:regulation of T cell activation"/>
    <property type="evidence" value="ECO:0007669"/>
    <property type="project" value="UniProtKB-ARBA"/>
</dbReference>
<dbReference type="SUPFAM" id="SSF48726">
    <property type="entry name" value="Immunoglobulin"/>
    <property type="match status" value="1"/>
</dbReference>
<keyword evidence="6" id="KW-0393">Immunoglobulin domain</keyword>
<keyword evidence="4" id="KW-1015">Disulfide bond</keyword>
<evidence type="ECO:0000256" key="1">
    <source>
        <dbReference type="ARBA" id="ARBA00004370"/>
    </source>
</evidence>
<dbReference type="Pfam" id="PF07686">
    <property type="entry name" value="V-set"/>
    <property type="match status" value="1"/>
</dbReference>
<dbReference type="Ensembl" id="ENSDLAT00005085434.1">
    <property type="protein sequence ID" value="ENSDLAP00005083909.1"/>
    <property type="gene ID" value="ENSDLAG00005028650.1"/>
</dbReference>
<dbReference type="AlphaFoldDB" id="A0A8P4KPY0"/>
<keyword evidence="3" id="KW-0472">Membrane</keyword>
<evidence type="ECO:0000256" key="2">
    <source>
        <dbReference type="ARBA" id="ARBA00022729"/>
    </source>
</evidence>
<evidence type="ECO:0000256" key="3">
    <source>
        <dbReference type="ARBA" id="ARBA00023136"/>
    </source>
</evidence>
<dbReference type="InterPro" id="IPR013106">
    <property type="entry name" value="Ig_V-set"/>
</dbReference>
<dbReference type="Gene3D" id="2.60.40.10">
    <property type="entry name" value="Immunoglobulins"/>
    <property type="match status" value="1"/>
</dbReference>
<feature type="domain" description="Ig-like" evidence="8">
    <location>
        <begin position="15"/>
        <end position="123"/>
    </location>
</feature>
<evidence type="ECO:0000259" key="8">
    <source>
        <dbReference type="PROSITE" id="PS50835"/>
    </source>
</evidence>
<evidence type="ECO:0000256" key="7">
    <source>
        <dbReference type="SAM" id="SignalP"/>
    </source>
</evidence>
<dbReference type="InterPro" id="IPR050504">
    <property type="entry name" value="IgSF_BTN/MOG"/>
</dbReference>
<keyword evidence="10" id="KW-1185">Reference proteome</keyword>
<dbReference type="Proteomes" id="UP000694389">
    <property type="component" value="Unassembled WGS sequence"/>
</dbReference>
<sequence>MKFLLFTLLCSVFVPVSVDAPGEPVTIRVTVNKDAILPCTVKNPQRVEWKRNDQLVHLFQSKEDYLINQDKHFKHRTSLFHEEMIRGNVSLKLTNVTELDAGSYTCSVPKLESQVWRDFINLTVGEYS</sequence>
<name>A0A8P4KPY0_DICLA</name>
<dbReference type="FunFam" id="2.60.40.10:FF:000142">
    <property type="entry name" value="V-set domain-containing T-cell activation inhibitor 1"/>
    <property type="match status" value="1"/>
</dbReference>
<dbReference type="PROSITE" id="PS50835">
    <property type="entry name" value="IG_LIKE"/>
    <property type="match status" value="1"/>
</dbReference>
<evidence type="ECO:0000256" key="4">
    <source>
        <dbReference type="ARBA" id="ARBA00023157"/>
    </source>
</evidence>
<keyword evidence="5" id="KW-0325">Glycoprotein</keyword>
<dbReference type="GeneTree" id="ENSGT00990000204085"/>
<dbReference type="PANTHER" id="PTHR24100:SF151">
    <property type="entry name" value="ICOS LIGAND"/>
    <property type="match status" value="1"/>
</dbReference>